<comment type="caution">
    <text evidence="2">The sequence shown here is derived from an EMBL/GenBank/DDBJ whole genome shotgun (WGS) entry which is preliminary data.</text>
</comment>
<evidence type="ECO:0000313" key="2">
    <source>
        <dbReference type="EMBL" id="GAA0146309.1"/>
    </source>
</evidence>
<gene>
    <name evidence="2" type="ORF">LIER_06298</name>
</gene>
<dbReference type="AlphaFoldDB" id="A0AAV3P3S6"/>
<organism evidence="2 3">
    <name type="scientific">Lithospermum erythrorhizon</name>
    <name type="common">Purple gromwell</name>
    <name type="synonym">Lithospermum officinale var. erythrorhizon</name>
    <dbReference type="NCBI Taxonomy" id="34254"/>
    <lineage>
        <taxon>Eukaryota</taxon>
        <taxon>Viridiplantae</taxon>
        <taxon>Streptophyta</taxon>
        <taxon>Embryophyta</taxon>
        <taxon>Tracheophyta</taxon>
        <taxon>Spermatophyta</taxon>
        <taxon>Magnoliopsida</taxon>
        <taxon>eudicotyledons</taxon>
        <taxon>Gunneridae</taxon>
        <taxon>Pentapetalae</taxon>
        <taxon>asterids</taxon>
        <taxon>lamiids</taxon>
        <taxon>Boraginales</taxon>
        <taxon>Boraginaceae</taxon>
        <taxon>Boraginoideae</taxon>
        <taxon>Lithospermeae</taxon>
        <taxon>Lithospermum</taxon>
    </lineage>
</organism>
<protein>
    <recommendedName>
        <fullName evidence="1">Aminotransferase-like plant mobile domain-containing protein</fullName>
    </recommendedName>
</protein>
<dbReference type="Pfam" id="PF10536">
    <property type="entry name" value="PMD"/>
    <property type="match status" value="1"/>
</dbReference>
<dbReference type="Proteomes" id="UP001454036">
    <property type="component" value="Unassembled WGS sequence"/>
</dbReference>
<sequence length="154" mass="17334">MICEDDQIPPVTSGPAFLGLHVATGRWAWHFPIPLHGLFEYTPGYWKWAEDVLSRCSAKLSTASIYEAVRASLFTYENFDTLLKAFVECWSPSTNTLLLPHGEISISLWELYQLGGLPVAGYLMDEVVPSAECHRIPESCRFLLHAYYFLASSS</sequence>
<reference evidence="2 3" key="1">
    <citation type="submission" date="2024-01" db="EMBL/GenBank/DDBJ databases">
        <title>The complete chloroplast genome sequence of Lithospermum erythrorhizon: insights into the phylogenetic relationship among Boraginaceae species and the maternal lineages of purple gromwells.</title>
        <authorList>
            <person name="Okada T."/>
            <person name="Watanabe K."/>
        </authorList>
    </citation>
    <scope>NUCLEOTIDE SEQUENCE [LARGE SCALE GENOMIC DNA]</scope>
</reference>
<dbReference type="EMBL" id="BAABME010000910">
    <property type="protein sequence ID" value="GAA0146309.1"/>
    <property type="molecule type" value="Genomic_DNA"/>
</dbReference>
<keyword evidence="3" id="KW-1185">Reference proteome</keyword>
<proteinExistence type="predicted"/>
<evidence type="ECO:0000259" key="1">
    <source>
        <dbReference type="Pfam" id="PF10536"/>
    </source>
</evidence>
<name>A0AAV3P3S6_LITER</name>
<dbReference type="InterPro" id="IPR019557">
    <property type="entry name" value="AminoTfrase-like_pln_mobile"/>
</dbReference>
<accession>A0AAV3P3S6</accession>
<feature type="domain" description="Aminotransferase-like plant mobile" evidence="1">
    <location>
        <begin position="65"/>
        <end position="141"/>
    </location>
</feature>
<evidence type="ECO:0000313" key="3">
    <source>
        <dbReference type="Proteomes" id="UP001454036"/>
    </source>
</evidence>